<dbReference type="InterPro" id="IPR006027">
    <property type="entry name" value="NusB_RsmB_TIM44"/>
</dbReference>
<dbReference type="GO" id="GO:0003723">
    <property type="term" value="F:RNA binding"/>
    <property type="evidence" value="ECO:0007669"/>
    <property type="project" value="UniProtKB-UniRule"/>
</dbReference>
<gene>
    <name evidence="6 8" type="primary">nusB</name>
    <name evidence="8" type="ORF">IAC74_03195</name>
</gene>
<keyword evidence="4 6" id="KW-0805">Transcription regulation</keyword>
<evidence type="ECO:0000256" key="1">
    <source>
        <dbReference type="ARBA" id="ARBA00005952"/>
    </source>
</evidence>
<evidence type="ECO:0000313" key="8">
    <source>
        <dbReference type="EMBL" id="HIV02554.1"/>
    </source>
</evidence>
<dbReference type="Gene3D" id="1.10.940.10">
    <property type="entry name" value="NusB-like"/>
    <property type="match status" value="1"/>
</dbReference>
<reference evidence="8" key="2">
    <citation type="journal article" date="2021" name="PeerJ">
        <title>Extensive microbial diversity within the chicken gut microbiome revealed by metagenomics and culture.</title>
        <authorList>
            <person name="Gilroy R."/>
            <person name="Ravi A."/>
            <person name="Getino M."/>
            <person name="Pursley I."/>
            <person name="Horton D.L."/>
            <person name="Alikhan N.F."/>
            <person name="Baker D."/>
            <person name="Gharbi K."/>
            <person name="Hall N."/>
            <person name="Watson M."/>
            <person name="Adriaenssens E.M."/>
            <person name="Foster-Nyarko E."/>
            <person name="Jarju S."/>
            <person name="Secka A."/>
            <person name="Antonio M."/>
            <person name="Oren A."/>
            <person name="Chaudhuri R.R."/>
            <person name="La Ragione R."/>
            <person name="Hildebrand F."/>
            <person name="Pallen M.J."/>
        </authorList>
    </citation>
    <scope>NUCLEOTIDE SEQUENCE</scope>
    <source>
        <strain evidence="8">4920</strain>
    </source>
</reference>
<dbReference type="GO" id="GO:0031564">
    <property type="term" value="P:transcription antitermination"/>
    <property type="evidence" value="ECO:0007669"/>
    <property type="project" value="UniProtKB-KW"/>
</dbReference>
<dbReference type="Proteomes" id="UP000886743">
    <property type="component" value="Unassembled WGS sequence"/>
</dbReference>
<evidence type="ECO:0000256" key="4">
    <source>
        <dbReference type="ARBA" id="ARBA00023015"/>
    </source>
</evidence>
<dbReference type="AlphaFoldDB" id="A0A9D1NH48"/>
<feature type="domain" description="NusB/RsmB/TIM44" evidence="7">
    <location>
        <begin position="5"/>
        <end position="134"/>
    </location>
</feature>
<evidence type="ECO:0000256" key="6">
    <source>
        <dbReference type="HAMAP-Rule" id="MF_00073"/>
    </source>
</evidence>
<dbReference type="SUPFAM" id="SSF48013">
    <property type="entry name" value="NusB-like"/>
    <property type="match status" value="1"/>
</dbReference>
<dbReference type="PANTHER" id="PTHR11078:SF3">
    <property type="entry name" value="ANTITERMINATION NUSB DOMAIN-CONTAINING PROTEIN"/>
    <property type="match status" value="1"/>
</dbReference>
<dbReference type="InterPro" id="IPR011605">
    <property type="entry name" value="NusB_fam"/>
</dbReference>
<evidence type="ECO:0000256" key="3">
    <source>
        <dbReference type="ARBA" id="ARBA00022884"/>
    </source>
</evidence>
<dbReference type="NCBIfam" id="TIGR01951">
    <property type="entry name" value="nusB"/>
    <property type="match status" value="1"/>
</dbReference>
<reference evidence="8" key="1">
    <citation type="submission" date="2020-10" db="EMBL/GenBank/DDBJ databases">
        <authorList>
            <person name="Gilroy R."/>
        </authorList>
    </citation>
    <scope>NUCLEOTIDE SEQUENCE</scope>
    <source>
        <strain evidence="8">4920</strain>
    </source>
</reference>
<sequence>MNRSEARCEAFKLAFQITAQKESYSEVVELFEEENQALKKSDKKQYLYIISTANGIYEKRDTLDEAISRHLKPGWRTERLSKVSLAILRLAAYELLFADDIPESVAVNEAVNLAKEYDVEEAPSFINGVLSGIVKEKRG</sequence>
<dbReference type="GO" id="GO:0005829">
    <property type="term" value="C:cytosol"/>
    <property type="evidence" value="ECO:0007669"/>
    <property type="project" value="TreeGrafter"/>
</dbReference>
<dbReference type="Pfam" id="PF01029">
    <property type="entry name" value="NusB"/>
    <property type="match status" value="1"/>
</dbReference>
<dbReference type="InterPro" id="IPR035926">
    <property type="entry name" value="NusB-like_sf"/>
</dbReference>
<keyword evidence="5 6" id="KW-0804">Transcription</keyword>
<organism evidence="8 9">
    <name type="scientific">Candidatus Aphodoplasma excrementigallinarum</name>
    <dbReference type="NCBI Taxonomy" id="2840673"/>
    <lineage>
        <taxon>Bacteria</taxon>
        <taxon>Bacillati</taxon>
        <taxon>Bacillota</taxon>
        <taxon>Clostridia</taxon>
        <taxon>Eubacteriales</taxon>
        <taxon>Candidatus Aphodoplasma</taxon>
    </lineage>
</organism>
<accession>A0A9D1NH48</accession>
<dbReference type="PANTHER" id="PTHR11078">
    <property type="entry name" value="N UTILIZATION SUBSTANCE PROTEIN B-RELATED"/>
    <property type="match status" value="1"/>
</dbReference>
<keyword evidence="2 6" id="KW-0889">Transcription antitermination</keyword>
<evidence type="ECO:0000256" key="5">
    <source>
        <dbReference type="ARBA" id="ARBA00023163"/>
    </source>
</evidence>
<comment type="caution">
    <text evidence="8">The sequence shown here is derived from an EMBL/GenBank/DDBJ whole genome shotgun (WGS) entry which is preliminary data.</text>
</comment>
<evidence type="ECO:0000259" key="7">
    <source>
        <dbReference type="Pfam" id="PF01029"/>
    </source>
</evidence>
<keyword evidence="3 6" id="KW-0694">RNA-binding</keyword>
<dbReference type="GO" id="GO:0006353">
    <property type="term" value="P:DNA-templated transcription termination"/>
    <property type="evidence" value="ECO:0007669"/>
    <property type="project" value="UniProtKB-UniRule"/>
</dbReference>
<protein>
    <recommendedName>
        <fullName evidence="6">Transcription antitermination protein NusB</fullName>
    </recommendedName>
    <alternativeName>
        <fullName evidence="6">Antitermination factor NusB</fullName>
    </alternativeName>
</protein>
<dbReference type="EMBL" id="DVOF01000090">
    <property type="protein sequence ID" value="HIV02554.1"/>
    <property type="molecule type" value="Genomic_DNA"/>
</dbReference>
<evidence type="ECO:0000256" key="2">
    <source>
        <dbReference type="ARBA" id="ARBA00022814"/>
    </source>
</evidence>
<proteinExistence type="inferred from homology"/>
<dbReference type="HAMAP" id="MF_00073">
    <property type="entry name" value="NusB"/>
    <property type="match status" value="1"/>
</dbReference>
<evidence type="ECO:0000313" key="9">
    <source>
        <dbReference type="Proteomes" id="UP000886743"/>
    </source>
</evidence>
<comment type="function">
    <text evidence="6">Involved in transcription antitermination. Required for transcription of ribosomal RNA (rRNA) genes. Binds specifically to the boxA antiterminator sequence of the ribosomal RNA (rrn) operons.</text>
</comment>
<comment type="similarity">
    <text evidence="1 6">Belongs to the NusB family.</text>
</comment>
<name>A0A9D1NH48_9FIRM</name>